<dbReference type="SUPFAM" id="SSF52540">
    <property type="entry name" value="P-loop containing nucleoside triphosphate hydrolases"/>
    <property type="match status" value="1"/>
</dbReference>
<feature type="region of interest" description="Disordered" evidence="1">
    <location>
        <begin position="209"/>
        <end position="236"/>
    </location>
</feature>
<dbReference type="EMBL" id="CP080776">
    <property type="protein sequence ID" value="UWP94459.1"/>
    <property type="molecule type" value="Genomic_DNA"/>
</dbReference>
<dbReference type="Proteomes" id="UP001057991">
    <property type="component" value="Chromosome"/>
</dbReference>
<dbReference type="Gene3D" id="3.40.50.300">
    <property type="entry name" value="P-loop containing nucleotide triphosphate hydrolases"/>
    <property type="match status" value="1"/>
</dbReference>
<evidence type="ECO:0000313" key="3">
    <source>
        <dbReference type="Proteomes" id="UP001057991"/>
    </source>
</evidence>
<dbReference type="AlphaFoldDB" id="A0A9Q9LYC6"/>
<dbReference type="InterPro" id="IPR027417">
    <property type="entry name" value="P-loop_NTPase"/>
</dbReference>
<sequence>MSTPPFPKGLKVINLGLPKSGTTTLGQALKQAGMNVADWRIRRGQSKDDRLARTFVGKLMYDGYFQDGDPLSKMAEFDAFTEIDVVREGLNLWPQCDWGLLAAIRAHHPGAKFVLTHRDPVKLSDSMGRWSNLGRTRLPSNAIPGLPEGYGKTDAERIRWIEGHFAFCRQVFAGADDFLEYDIEDDTARDRLSDFLGLDLPWWGVANANENRPAETAQDGPPAPASSDMRKSKENS</sequence>
<gene>
    <name evidence="2" type="ORF">K3X48_09420</name>
</gene>
<dbReference type="PANTHER" id="PTHR36978">
    <property type="entry name" value="P-LOOP CONTAINING NUCLEOTIDE TRIPHOSPHATE HYDROLASE"/>
    <property type="match status" value="1"/>
</dbReference>
<dbReference type="RefSeq" id="WP_259805561.1">
    <property type="nucleotide sequence ID" value="NZ_CP080776.1"/>
</dbReference>
<accession>A0A9Q9LYC6</accession>
<organism evidence="2 3">
    <name type="scientific">Aliiroseovarius crassostreae</name>
    <dbReference type="NCBI Taxonomy" id="154981"/>
    <lineage>
        <taxon>Bacteria</taxon>
        <taxon>Pseudomonadati</taxon>
        <taxon>Pseudomonadota</taxon>
        <taxon>Alphaproteobacteria</taxon>
        <taxon>Rhodobacterales</taxon>
        <taxon>Paracoccaceae</taxon>
        <taxon>Aliiroseovarius</taxon>
    </lineage>
</organism>
<proteinExistence type="predicted"/>
<name>A0A9Q9LYC6_9RHOB</name>
<dbReference type="PANTHER" id="PTHR36978:SF4">
    <property type="entry name" value="P-LOOP CONTAINING NUCLEOSIDE TRIPHOSPHATE HYDROLASE PROTEIN"/>
    <property type="match status" value="1"/>
</dbReference>
<protein>
    <submittedName>
        <fullName evidence="2">Sulfotransferase family protein</fullName>
    </submittedName>
</protein>
<dbReference type="Pfam" id="PF17784">
    <property type="entry name" value="Sulfotransfer_4"/>
    <property type="match status" value="1"/>
</dbReference>
<evidence type="ECO:0000313" key="2">
    <source>
        <dbReference type="EMBL" id="UWP94459.1"/>
    </source>
</evidence>
<evidence type="ECO:0000256" key="1">
    <source>
        <dbReference type="SAM" id="MobiDB-lite"/>
    </source>
</evidence>
<dbReference type="InterPro" id="IPR040632">
    <property type="entry name" value="Sulfotransfer_4"/>
</dbReference>
<reference evidence="2" key="1">
    <citation type="submission" date="2021-08" db="EMBL/GenBank/DDBJ databases">
        <authorList>
            <person name="Nwanade C."/>
            <person name="Wang M."/>
            <person name="Masoudi A."/>
            <person name="Yu Z."/>
            <person name="Liu J."/>
        </authorList>
    </citation>
    <scope>NUCLEOTIDE SEQUENCE</scope>
    <source>
        <strain evidence="2">S056</strain>
    </source>
</reference>